<feature type="region of interest" description="Disordered" evidence="1">
    <location>
        <begin position="42"/>
        <end position="63"/>
    </location>
</feature>
<dbReference type="AlphaFoldDB" id="A0A366HKL0"/>
<comment type="caution">
    <text evidence="2">The sequence shown here is derived from an EMBL/GenBank/DDBJ whole genome shotgun (WGS) entry which is preliminary data.</text>
</comment>
<evidence type="ECO:0000313" key="2">
    <source>
        <dbReference type="EMBL" id="RBP42303.1"/>
    </source>
</evidence>
<name>A0A366HKL0_9BACT</name>
<protein>
    <submittedName>
        <fullName evidence="2">Uncharacterized protein</fullName>
    </submittedName>
</protein>
<organism evidence="2 3">
    <name type="scientific">Roseimicrobium gellanilyticum</name>
    <dbReference type="NCBI Taxonomy" id="748857"/>
    <lineage>
        <taxon>Bacteria</taxon>
        <taxon>Pseudomonadati</taxon>
        <taxon>Verrucomicrobiota</taxon>
        <taxon>Verrucomicrobiia</taxon>
        <taxon>Verrucomicrobiales</taxon>
        <taxon>Verrucomicrobiaceae</taxon>
        <taxon>Roseimicrobium</taxon>
    </lineage>
</organism>
<reference evidence="2 3" key="1">
    <citation type="submission" date="2018-06" db="EMBL/GenBank/DDBJ databases">
        <title>Genomic Encyclopedia of Type Strains, Phase IV (KMG-IV): sequencing the most valuable type-strain genomes for metagenomic binning, comparative biology and taxonomic classification.</title>
        <authorList>
            <person name="Goeker M."/>
        </authorList>
    </citation>
    <scope>NUCLEOTIDE SEQUENCE [LARGE SCALE GENOMIC DNA]</scope>
    <source>
        <strain evidence="2 3">DSM 25532</strain>
    </source>
</reference>
<sequence>MKELERTVQDFVTADTSASVNAFALWSRIEHAIAACRDAAAGSPRHKITSSSLLRPALGAPPQ</sequence>
<dbReference type="EMBL" id="QNRR01000006">
    <property type="protein sequence ID" value="RBP42303.1"/>
    <property type="molecule type" value="Genomic_DNA"/>
</dbReference>
<gene>
    <name evidence="2" type="ORF">DES53_1067</name>
</gene>
<dbReference type="Proteomes" id="UP000253426">
    <property type="component" value="Unassembled WGS sequence"/>
</dbReference>
<evidence type="ECO:0000256" key="1">
    <source>
        <dbReference type="SAM" id="MobiDB-lite"/>
    </source>
</evidence>
<proteinExistence type="predicted"/>
<accession>A0A366HKL0</accession>
<dbReference type="RefSeq" id="WP_211325582.1">
    <property type="nucleotide sequence ID" value="NZ_QNRR01000006.1"/>
</dbReference>
<keyword evidence="3" id="KW-1185">Reference proteome</keyword>
<evidence type="ECO:0000313" key="3">
    <source>
        <dbReference type="Proteomes" id="UP000253426"/>
    </source>
</evidence>